<evidence type="ECO:0000313" key="11">
    <source>
        <dbReference type="Proteomes" id="UP000427906"/>
    </source>
</evidence>
<dbReference type="InterPro" id="IPR056729">
    <property type="entry name" value="GMPPB_C"/>
</dbReference>
<dbReference type="PANTHER" id="PTHR43378">
    <property type="entry name" value="UDP-3-O-ACYLGLUCOSAMINE N-ACYLTRANSFERASE"/>
    <property type="match status" value="1"/>
</dbReference>
<keyword evidence="3 7" id="KW-0808">Transferase</keyword>
<comment type="subunit">
    <text evidence="7">Homotrimer.</text>
</comment>
<keyword evidence="1 7" id="KW-0444">Lipid biosynthesis</keyword>
<dbReference type="KEGG" id="dalk:DSCA_45540"/>
<dbReference type="GO" id="GO:0016410">
    <property type="term" value="F:N-acyltransferase activity"/>
    <property type="evidence" value="ECO:0007669"/>
    <property type="project" value="InterPro"/>
</dbReference>
<dbReference type="PANTHER" id="PTHR43378:SF2">
    <property type="entry name" value="UDP-3-O-ACYLGLUCOSAMINE N-ACYLTRANSFERASE 1, MITOCHONDRIAL-RELATED"/>
    <property type="match status" value="1"/>
</dbReference>
<dbReference type="CDD" id="cd03352">
    <property type="entry name" value="LbH_LpxD"/>
    <property type="match status" value="1"/>
</dbReference>
<dbReference type="RefSeq" id="WP_155318561.1">
    <property type="nucleotide sequence ID" value="NZ_AP021874.1"/>
</dbReference>
<dbReference type="PROSITE" id="PS00101">
    <property type="entry name" value="HEXAPEP_TRANSFERASES"/>
    <property type="match status" value="1"/>
</dbReference>
<dbReference type="InterPro" id="IPR001451">
    <property type="entry name" value="Hexapep"/>
</dbReference>
<evidence type="ECO:0000256" key="4">
    <source>
        <dbReference type="ARBA" id="ARBA00022737"/>
    </source>
</evidence>
<keyword evidence="4 7" id="KW-0677">Repeat</keyword>
<sequence length="337" mass="34572">MKKYTIEAISRAVGGKLSGNPTIEITGVEEISRAVKTQLTFIGQKKYIKLWDRSGASAAIVNQRLDVDPGQGRATVSVADADLAMAQVLNLFAPAPPACEAGIHPAAVVDATASIGPGAAIGAGCYVGPGVVIGAGSTLYPNVTVLDHTRIGSQTVVWSGTVIRDRCLIGDHCIIHPNVTIGADGFGYRPSPDGRGLVKIPQIGTVEIGNGVEIGPGSCVDRGKFSATTIGDGTKIDNLVQIGHNCTLGRSCVMAGQAGLAGSVTLGDGVVMGGRSLVKDHVTVCAGARIGGSAGVVSDVPAGKTVLGLPAEDHRQTLRIWAAQKHLPDLVKQLIRK</sequence>
<dbReference type="OrthoDB" id="9784739at2"/>
<organism evidence="10 11">
    <name type="scientific">Desulfosarcina alkanivorans</name>
    <dbReference type="NCBI Taxonomy" id="571177"/>
    <lineage>
        <taxon>Bacteria</taxon>
        <taxon>Pseudomonadati</taxon>
        <taxon>Thermodesulfobacteriota</taxon>
        <taxon>Desulfobacteria</taxon>
        <taxon>Desulfobacterales</taxon>
        <taxon>Desulfosarcinaceae</taxon>
        <taxon>Desulfosarcina</taxon>
    </lineage>
</organism>
<dbReference type="InterPro" id="IPR011004">
    <property type="entry name" value="Trimer_LpxA-like_sf"/>
</dbReference>
<comment type="similarity">
    <text evidence="7">Belongs to the transferase hexapeptide repeat family. LpxD subfamily.</text>
</comment>
<dbReference type="Pfam" id="PF04613">
    <property type="entry name" value="LpxD"/>
    <property type="match status" value="1"/>
</dbReference>
<dbReference type="Pfam" id="PF25087">
    <property type="entry name" value="GMPPB_C"/>
    <property type="match status" value="1"/>
</dbReference>
<dbReference type="HAMAP" id="MF_00523">
    <property type="entry name" value="LpxD"/>
    <property type="match status" value="1"/>
</dbReference>
<proteinExistence type="inferred from homology"/>
<dbReference type="GO" id="GO:0009245">
    <property type="term" value="P:lipid A biosynthetic process"/>
    <property type="evidence" value="ECO:0007669"/>
    <property type="project" value="UniProtKB-UniRule"/>
</dbReference>
<dbReference type="InterPro" id="IPR007691">
    <property type="entry name" value="LpxD"/>
</dbReference>
<dbReference type="NCBIfam" id="NF002060">
    <property type="entry name" value="PRK00892.1"/>
    <property type="match status" value="1"/>
</dbReference>
<dbReference type="InterPro" id="IPR020573">
    <property type="entry name" value="UDP_GlcNAc_AcTrfase_non-rep"/>
</dbReference>
<comment type="catalytic activity">
    <reaction evidence="7">
        <text>a UDP-3-O-[(3R)-3-hydroxyacyl]-alpha-D-glucosamine + a (3R)-hydroxyacyl-[ACP] = a UDP-2-N,3-O-bis[(3R)-3-hydroxyacyl]-alpha-D-glucosamine + holo-[ACP] + H(+)</text>
        <dbReference type="Rhea" id="RHEA:53836"/>
        <dbReference type="Rhea" id="RHEA-COMP:9685"/>
        <dbReference type="Rhea" id="RHEA-COMP:9945"/>
        <dbReference type="ChEBI" id="CHEBI:15378"/>
        <dbReference type="ChEBI" id="CHEBI:64479"/>
        <dbReference type="ChEBI" id="CHEBI:78827"/>
        <dbReference type="ChEBI" id="CHEBI:137740"/>
        <dbReference type="ChEBI" id="CHEBI:137748"/>
        <dbReference type="EC" id="2.3.1.191"/>
    </reaction>
</comment>
<dbReference type="EC" id="2.3.1.191" evidence="7"/>
<dbReference type="InterPro" id="IPR018357">
    <property type="entry name" value="Hexapep_transf_CS"/>
</dbReference>
<evidence type="ECO:0000259" key="9">
    <source>
        <dbReference type="Pfam" id="PF25087"/>
    </source>
</evidence>
<evidence type="ECO:0000256" key="7">
    <source>
        <dbReference type="HAMAP-Rule" id="MF_00523"/>
    </source>
</evidence>
<keyword evidence="11" id="KW-1185">Reference proteome</keyword>
<keyword evidence="2 7" id="KW-0441">Lipid A biosynthesis</keyword>
<dbReference type="Pfam" id="PF00132">
    <property type="entry name" value="Hexapep"/>
    <property type="match status" value="1"/>
</dbReference>
<dbReference type="Proteomes" id="UP000427906">
    <property type="component" value="Chromosome"/>
</dbReference>
<dbReference type="UniPathway" id="UPA00973"/>
<dbReference type="GO" id="GO:0103118">
    <property type="term" value="F:UDP-3-O-[(3R)-3-hydroxyacyl]-glucosamine N-acyltransferase activity"/>
    <property type="evidence" value="ECO:0007669"/>
    <property type="project" value="UniProtKB-EC"/>
</dbReference>
<name>A0A5K7YWE4_9BACT</name>
<gene>
    <name evidence="10" type="primary">lpxD_2</name>
    <name evidence="7" type="synonym">lpxD</name>
    <name evidence="10" type="ORF">DSCA_45540</name>
</gene>
<dbReference type="GO" id="GO:0016020">
    <property type="term" value="C:membrane"/>
    <property type="evidence" value="ECO:0007669"/>
    <property type="project" value="GOC"/>
</dbReference>
<reference evidence="10 11" key="1">
    <citation type="submission" date="2019-11" db="EMBL/GenBank/DDBJ databases">
        <title>Comparative genomics of hydrocarbon-degrading Desulfosarcina strains.</title>
        <authorList>
            <person name="Watanabe M."/>
            <person name="Kojima H."/>
            <person name="Fukui M."/>
        </authorList>
    </citation>
    <scope>NUCLEOTIDE SEQUENCE [LARGE SCALE GENOMIC DNA]</scope>
    <source>
        <strain evidence="10 11">PL12</strain>
    </source>
</reference>
<accession>A0A5K7YWE4</accession>
<evidence type="ECO:0000259" key="8">
    <source>
        <dbReference type="Pfam" id="PF04613"/>
    </source>
</evidence>
<feature type="active site" description="Proton acceptor" evidence="7">
    <location>
        <position position="244"/>
    </location>
</feature>
<dbReference type="Gene3D" id="2.160.10.10">
    <property type="entry name" value="Hexapeptide repeat proteins"/>
    <property type="match status" value="1"/>
</dbReference>
<feature type="domain" description="UDP-3-O-[3-hydroxymyristoyl] glucosamine N-acyltransferase non-repeat region" evidence="8">
    <location>
        <begin position="23"/>
        <end position="91"/>
    </location>
</feature>
<evidence type="ECO:0000256" key="3">
    <source>
        <dbReference type="ARBA" id="ARBA00022679"/>
    </source>
</evidence>
<evidence type="ECO:0000256" key="5">
    <source>
        <dbReference type="ARBA" id="ARBA00023098"/>
    </source>
</evidence>
<feature type="domain" description="Mannose-1-phosphate guanyltransferase C-terminal" evidence="9">
    <location>
        <begin position="105"/>
        <end position="183"/>
    </location>
</feature>
<protein>
    <recommendedName>
        <fullName evidence="7">UDP-3-O-acylglucosamine N-acyltransferase</fullName>
        <ecNumber evidence="7">2.3.1.191</ecNumber>
    </recommendedName>
</protein>
<dbReference type="EMBL" id="AP021874">
    <property type="protein sequence ID" value="BBO70624.1"/>
    <property type="molecule type" value="Genomic_DNA"/>
</dbReference>
<keyword evidence="6 7" id="KW-0012">Acyltransferase</keyword>
<evidence type="ECO:0000256" key="6">
    <source>
        <dbReference type="ARBA" id="ARBA00023315"/>
    </source>
</evidence>
<evidence type="ECO:0000256" key="2">
    <source>
        <dbReference type="ARBA" id="ARBA00022556"/>
    </source>
</evidence>
<comment type="pathway">
    <text evidence="7">Bacterial outer membrane biogenesis; LPS lipid A biosynthesis.</text>
</comment>
<dbReference type="SUPFAM" id="SSF51161">
    <property type="entry name" value="Trimeric LpxA-like enzymes"/>
    <property type="match status" value="1"/>
</dbReference>
<comment type="function">
    <text evidence="7">Catalyzes the N-acylation of UDP-3-O-acylglucosamine using 3-hydroxyacyl-ACP as the acyl donor. Is involved in the biosynthesis of lipid A, a phosphorylated glycolipid that anchors the lipopolysaccharide to the outer membrane of the cell.</text>
</comment>
<dbReference type="NCBIfam" id="TIGR01853">
    <property type="entry name" value="lipid_A_lpxD"/>
    <property type="match status" value="1"/>
</dbReference>
<keyword evidence="5 7" id="KW-0443">Lipid metabolism</keyword>
<dbReference type="AlphaFoldDB" id="A0A5K7YWE4"/>
<evidence type="ECO:0000256" key="1">
    <source>
        <dbReference type="ARBA" id="ARBA00022516"/>
    </source>
</evidence>
<evidence type="ECO:0000313" key="10">
    <source>
        <dbReference type="EMBL" id="BBO70624.1"/>
    </source>
</evidence>
<dbReference type="Gene3D" id="3.40.1390.10">
    <property type="entry name" value="MurE/MurF, N-terminal domain"/>
    <property type="match status" value="1"/>
</dbReference>